<evidence type="ECO:0000256" key="7">
    <source>
        <dbReference type="RuleBase" id="RU003872"/>
    </source>
</evidence>
<dbReference type="Pfam" id="PF00366">
    <property type="entry name" value="Ribosomal_S17"/>
    <property type="match status" value="1"/>
</dbReference>
<keyword evidence="5 6" id="KW-0687">Ribonucleoprotein</keyword>
<dbReference type="InterPro" id="IPR012340">
    <property type="entry name" value="NA-bd_OB-fold"/>
</dbReference>
<comment type="subunit">
    <text evidence="6">Part of the 30S ribosomal subunit.</text>
</comment>
<protein>
    <recommendedName>
        <fullName evidence="6">Small ribosomal subunit protein uS17</fullName>
    </recommendedName>
</protein>
<reference evidence="9 10" key="1">
    <citation type="submission" date="2019-03" db="EMBL/GenBank/DDBJ databases">
        <title>Genomic Encyclopedia of Type Strains, Phase IV (KMG-IV): sequencing the most valuable type-strain genomes for metagenomic binning, comparative biology and taxonomic classification.</title>
        <authorList>
            <person name="Goeker M."/>
        </authorList>
    </citation>
    <scope>NUCLEOTIDE SEQUENCE [LARGE SCALE GENOMIC DNA]</scope>
    <source>
        <strain evidence="9 10">DSM 45775</strain>
    </source>
</reference>
<keyword evidence="4 6" id="KW-0689">Ribosomal protein</keyword>
<dbReference type="Gene3D" id="2.40.50.140">
    <property type="entry name" value="Nucleic acid-binding proteins"/>
    <property type="match status" value="1"/>
</dbReference>
<gene>
    <name evidence="6" type="primary">rpsQ</name>
    <name evidence="9" type="ORF">EV188_112135</name>
</gene>
<proteinExistence type="inferred from homology"/>
<dbReference type="PROSITE" id="PS00056">
    <property type="entry name" value="RIBOSOMAL_S17"/>
    <property type="match status" value="1"/>
</dbReference>
<keyword evidence="10" id="KW-1185">Reference proteome</keyword>
<dbReference type="GO" id="GO:0006412">
    <property type="term" value="P:translation"/>
    <property type="evidence" value="ECO:0007669"/>
    <property type="project" value="UniProtKB-UniRule"/>
</dbReference>
<dbReference type="SUPFAM" id="SSF50249">
    <property type="entry name" value="Nucleic acid-binding proteins"/>
    <property type="match status" value="1"/>
</dbReference>
<evidence type="ECO:0000313" key="10">
    <source>
        <dbReference type="Proteomes" id="UP000295705"/>
    </source>
</evidence>
<evidence type="ECO:0000256" key="8">
    <source>
        <dbReference type="SAM" id="MobiDB-lite"/>
    </source>
</evidence>
<dbReference type="PANTHER" id="PTHR10744">
    <property type="entry name" value="40S RIBOSOMAL PROTEIN S11 FAMILY MEMBER"/>
    <property type="match status" value="1"/>
</dbReference>
<evidence type="ECO:0000313" key="9">
    <source>
        <dbReference type="EMBL" id="TDQ47865.1"/>
    </source>
</evidence>
<comment type="function">
    <text evidence="6">One of the primary rRNA binding proteins, it binds specifically to the 5'-end of 16S ribosomal RNA.</text>
</comment>
<dbReference type="InterPro" id="IPR019984">
    <property type="entry name" value="Ribosomal_uS17_bact/chlr"/>
</dbReference>
<dbReference type="GO" id="GO:0003735">
    <property type="term" value="F:structural constituent of ribosome"/>
    <property type="evidence" value="ECO:0007669"/>
    <property type="project" value="UniProtKB-UniRule"/>
</dbReference>
<feature type="region of interest" description="Disordered" evidence="8">
    <location>
        <begin position="1"/>
        <end position="39"/>
    </location>
</feature>
<dbReference type="CDD" id="cd00364">
    <property type="entry name" value="Ribosomal_uS17"/>
    <property type="match status" value="1"/>
</dbReference>
<dbReference type="PANTHER" id="PTHR10744:SF1">
    <property type="entry name" value="SMALL RIBOSOMAL SUBUNIT PROTEIN US17M"/>
    <property type="match status" value="1"/>
</dbReference>
<feature type="compositionally biased region" description="Basic and acidic residues" evidence="8">
    <location>
        <begin position="14"/>
        <end position="38"/>
    </location>
</feature>
<sequence>MTSAADSEQVASEVKADAPAEQKPGDRNDDRGLRKTREGLVVSDKMAKTIVVSLEDRVKHPRYSKVIRRTKKVKAHDENNTAGPGDRVLLMETRPLSATKRWRLVEILEKAK</sequence>
<evidence type="ECO:0000256" key="2">
    <source>
        <dbReference type="ARBA" id="ARBA00022730"/>
    </source>
</evidence>
<evidence type="ECO:0000256" key="5">
    <source>
        <dbReference type="ARBA" id="ARBA00023274"/>
    </source>
</evidence>
<dbReference type="AlphaFoldDB" id="A0A4R6URF0"/>
<dbReference type="PRINTS" id="PR00973">
    <property type="entry name" value="RIBOSOMALS17"/>
</dbReference>
<evidence type="ECO:0000256" key="3">
    <source>
        <dbReference type="ARBA" id="ARBA00022884"/>
    </source>
</evidence>
<organism evidence="9 10">
    <name type="scientific">Actinomycetospora succinea</name>
    <dbReference type="NCBI Taxonomy" id="663603"/>
    <lineage>
        <taxon>Bacteria</taxon>
        <taxon>Bacillati</taxon>
        <taxon>Actinomycetota</taxon>
        <taxon>Actinomycetes</taxon>
        <taxon>Pseudonocardiales</taxon>
        <taxon>Pseudonocardiaceae</taxon>
        <taxon>Actinomycetospora</taxon>
    </lineage>
</organism>
<keyword evidence="3 6" id="KW-0694">RNA-binding</keyword>
<dbReference type="NCBIfam" id="TIGR03635">
    <property type="entry name" value="uS17_bact"/>
    <property type="match status" value="1"/>
</dbReference>
<dbReference type="HAMAP" id="MF_01345_B">
    <property type="entry name" value="Ribosomal_uS17_B"/>
    <property type="match status" value="1"/>
</dbReference>
<keyword evidence="2 6" id="KW-0699">rRNA-binding</keyword>
<feature type="compositionally biased region" description="Polar residues" evidence="8">
    <location>
        <begin position="1"/>
        <end position="10"/>
    </location>
</feature>
<dbReference type="GO" id="GO:0022627">
    <property type="term" value="C:cytosolic small ribosomal subunit"/>
    <property type="evidence" value="ECO:0007669"/>
    <property type="project" value="UniProtKB-UniRule"/>
</dbReference>
<dbReference type="NCBIfam" id="NF004123">
    <property type="entry name" value="PRK05610.1"/>
    <property type="match status" value="1"/>
</dbReference>
<dbReference type="InterPro" id="IPR000266">
    <property type="entry name" value="Ribosomal_uS17"/>
</dbReference>
<accession>A0A4R6URF0</accession>
<name>A0A4R6URF0_9PSEU</name>
<evidence type="ECO:0000256" key="6">
    <source>
        <dbReference type="HAMAP-Rule" id="MF_01345"/>
    </source>
</evidence>
<dbReference type="GO" id="GO:0019843">
    <property type="term" value="F:rRNA binding"/>
    <property type="evidence" value="ECO:0007669"/>
    <property type="project" value="UniProtKB-UniRule"/>
</dbReference>
<dbReference type="EMBL" id="SNYO01000012">
    <property type="protein sequence ID" value="TDQ47865.1"/>
    <property type="molecule type" value="Genomic_DNA"/>
</dbReference>
<dbReference type="Proteomes" id="UP000295705">
    <property type="component" value="Unassembled WGS sequence"/>
</dbReference>
<evidence type="ECO:0000256" key="4">
    <source>
        <dbReference type="ARBA" id="ARBA00022980"/>
    </source>
</evidence>
<evidence type="ECO:0000256" key="1">
    <source>
        <dbReference type="ARBA" id="ARBA00010254"/>
    </source>
</evidence>
<comment type="caution">
    <text evidence="9">The sequence shown here is derived from an EMBL/GenBank/DDBJ whole genome shotgun (WGS) entry which is preliminary data.</text>
</comment>
<dbReference type="InterPro" id="IPR019979">
    <property type="entry name" value="Ribosomal_uS17_CS"/>
</dbReference>
<dbReference type="RefSeq" id="WP_279536776.1">
    <property type="nucleotide sequence ID" value="NZ_BAABHR010000067.1"/>
</dbReference>
<comment type="similarity">
    <text evidence="1 6 7">Belongs to the universal ribosomal protein uS17 family.</text>
</comment>